<dbReference type="Proteomes" id="UP000198742">
    <property type="component" value="Unassembled WGS sequence"/>
</dbReference>
<reference evidence="2" key="1">
    <citation type="submission" date="2016-10" db="EMBL/GenBank/DDBJ databases">
        <authorList>
            <person name="Varghese N."/>
            <person name="Submissions S."/>
        </authorList>
    </citation>
    <scope>NUCLEOTIDE SEQUENCE [LARGE SCALE GENOMIC DNA]</scope>
    <source>
        <strain evidence="2">DSM 22017</strain>
    </source>
</reference>
<organism evidence="1 2">
    <name type="scientific">Nocardioides exalbidus</name>
    <dbReference type="NCBI Taxonomy" id="402596"/>
    <lineage>
        <taxon>Bacteria</taxon>
        <taxon>Bacillati</taxon>
        <taxon>Actinomycetota</taxon>
        <taxon>Actinomycetes</taxon>
        <taxon>Propionibacteriales</taxon>
        <taxon>Nocardioidaceae</taxon>
        <taxon>Nocardioides</taxon>
    </lineage>
</organism>
<proteinExistence type="predicted"/>
<dbReference type="AlphaFoldDB" id="A0A1H5AAN5"/>
<evidence type="ECO:0000313" key="1">
    <source>
        <dbReference type="EMBL" id="SED39453.1"/>
    </source>
</evidence>
<dbReference type="EMBL" id="FNRT01000002">
    <property type="protein sequence ID" value="SED39453.1"/>
    <property type="molecule type" value="Genomic_DNA"/>
</dbReference>
<gene>
    <name evidence="1" type="ORF">SAMN04489844_4324</name>
</gene>
<keyword evidence="2" id="KW-1185">Reference proteome</keyword>
<dbReference type="STRING" id="402596.SAMN04489844_4324"/>
<name>A0A1H5AAN5_9ACTN</name>
<dbReference type="OrthoDB" id="3689408at2"/>
<sequence>MSVHSTGDDALLEELRDMWLTYDPPPSDLVAKMIAAVAASDLDQEWELLVLVRDSAEEAAAAVRGLATARMLYFTVAEGWSLDAEIDGDQVRGQLLDFDGDMGSVEVAVETRGASAELWRSGLDEFGFFSIEAEPTGEVRFTVHYRGHAVSSRWVEL</sequence>
<protein>
    <submittedName>
        <fullName evidence="1">Uncharacterized protein</fullName>
    </submittedName>
</protein>
<dbReference type="RefSeq" id="WP_090971958.1">
    <property type="nucleotide sequence ID" value="NZ_FNRT01000002.1"/>
</dbReference>
<evidence type="ECO:0000313" key="2">
    <source>
        <dbReference type="Proteomes" id="UP000198742"/>
    </source>
</evidence>
<accession>A0A1H5AAN5</accession>